<reference evidence="9" key="1">
    <citation type="journal article" date="2016" name="Gigascience">
        <title>De novo construction of an expanded transcriptome assembly for the western tarnished plant bug, Lygus hesperus.</title>
        <authorList>
            <person name="Tassone E.E."/>
            <person name="Geib S.M."/>
            <person name="Hall B."/>
            <person name="Fabrick J.A."/>
            <person name="Brent C.S."/>
            <person name="Hull J.J."/>
        </authorList>
    </citation>
    <scope>NUCLEOTIDE SEQUENCE</scope>
</reference>
<dbReference type="PANTHER" id="PTHR45810">
    <property type="entry name" value="HISTONE H3.2"/>
    <property type="match status" value="1"/>
</dbReference>
<dbReference type="InterPro" id="IPR007125">
    <property type="entry name" value="H2A/H2B/H3"/>
</dbReference>
<dbReference type="FunFam" id="1.10.20.10:FF:000088">
    <property type="entry name" value="Histone H3-like centromeric protein CSE4"/>
    <property type="match status" value="1"/>
</dbReference>
<sequence>KKEKEKKERETVRIHIHLVVSTYSPQKHKSEIVDVWEHRHTQNKHTRTHFADMARIKVRAAPNRNNSTALTLYNRAPLPVSSYSTTSEKGRRYRMRPGIRALKEIRKYQRSTDLLIRKLPFSRLVRQICSEYWTVPGEEFRWQGSALLALQEAAEAFLVSLFEDANLCALHARRVTIMVSDIHLARRIRRQDL</sequence>
<dbReference type="GO" id="GO:0030527">
    <property type="term" value="F:structural constituent of chromatin"/>
    <property type="evidence" value="ECO:0007669"/>
    <property type="project" value="InterPro"/>
</dbReference>
<dbReference type="EMBL" id="GDHC01000031">
    <property type="protein sequence ID" value="JAQ18598.1"/>
    <property type="molecule type" value="Transcribed_RNA"/>
</dbReference>
<keyword evidence="4" id="KW-0158">Chromosome</keyword>
<accession>A0A146MFM9</accession>
<dbReference type="PRINTS" id="PR00622">
    <property type="entry name" value="HISTONEH3"/>
</dbReference>
<dbReference type="CDD" id="cd22911">
    <property type="entry name" value="HFD_H3"/>
    <property type="match status" value="1"/>
</dbReference>
<feature type="non-terminal residue" evidence="9">
    <location>
        <position position="1"/>
    </location>
</feature>
<evidence type="ECO:0000256" key="2">
    <source>
        <dbReference type="ARBA" id="ARBA00004286"/>
    </source>
</evidence>
<proteinExistence type="inferred from homology"/>
<dbReference type="GO" id="GO:0003677">
    <property type="term" value="F:DNA binding"/>
    <property type="evidence" value="ECO:0007669"/>
    <property type="project" value="UniProtKB-KW"/>
</dbReference>
<comment type="subcellular location">
    <subcellularLocation>
        <location evidence="2">Chromosome</location>
    </subcellularLocation>
    <subcellularLocation>
        <location evidence="1">Nucleus</location>
    </subcellularLocation>
</comment>
<keyword evidence="7" id="KW-0544">Nucleosome core</keyword>
<dbReference type="InterPro" id="IPR009072">
    <property type="entry name" value="Histone-fold"/>
</dbReference>
<evidence type="ECO:0000259" key="8">
    <source>
        <dbReference type="Pfam" id="PF00125"/>
    </source>
</evidence>
<evidence type="ECO:0000256" key="3">
    <source>
        <dbReference type="ARBA" id="ARBA00010343"/>
    </source>
</evidence>
<dbReference type="InterPro" id="IPR000164">
    <property type="entry name" value="Histone_H3/CENP-A"/>
</dbReference>
<dbReference type="SUPFAM" id="SSF47113">
    <property type="entry name" value="Histone-fold"/>
    <property type="match status" value="1"/>
</dbReference>
<dbReference type="Gene3D" id="1.10.20.10">
    <property type="entry name" value="Histone, subunit A"/>
    <property type="match status" value="1"/>
</dbReference>
<evidence type="ECO:0000256" key="5">
    <source>
        <dbReference type="ARBA" id="ARBA00023125"/>
    </source>
</evidence>
<dbReference type="Pfam" id="PF00125">
    <property type="entry name" value="Histone"/>
    <property type="match status" value="1"/>
</dbReference>
<keyword evidence="6" id="KW-0539">Nucleus</keyword>
<organism evidence="9">
    <name type="scientific">Lygus hesperus</name>
    <name type="common">Western plant bug</name>
    <dbReference type="NCBI Taxonomy" id="30085"/>
    <lineage>
        <taxon>Eukaryota</taxon>
        <taxon>Metazoa</taxon>
        <taxon>Ecdysozoa</taxon>
        <taxon>Arthropoda</taxon>
        <taxon>Hexapoda</taxon>
        <taxon>Insecta</taxon>
        <taxon>Pterygota</taxon>
        <taxon>Neoptera</taxon>
        <taxon>Paraneoptera</taxon>
        <taxon>Hemiptera</taxon>
        <taxon>Heteroptera</taxon>
        <taxon>Panheteroptera</taxon>
        <taxon>Cimicomorpha</taxon>
        <taxon>Miridae</taxon>
        <taxon>Mirini</taxon>
        <taxon>Lygus</taxon>
    </lineage>
</organism>
<evidence type="ECO:0000256" key="1">
    <source>
        <dbReference type="ARBA" id="ARBA00004123"/>
    </source>
</evidence>
<evidence type="ECO:0000256" key="4">
    <source>
        <dbReference type="ARBA" id="ARBA00022454"/>
    </source>
</evidence>
<dbReference type="SMART" id="SM00428">
    <property type="entry name" value="H3"/>
    <property type="match status" value="1"/>
</dbReference>
<dbReference type="PANTHER" id="PTHR45810:SF17">
    <property type="entry name" value="HISTONE H3-LIKE CENTROMERIC PROTEIN A"/>
    <property type="match status" value="1"/>
</dbReference>
<dbReference type="GO" id="GO:0005634">
    <property type="term" value="C:nucleus"/>
    <property type="evidence" value="ECO:0007669"/>
    <property type="project" value="UniProtKB-SubCell"/>
</dbReference>
<dbReference type="AlphaFoldDB" id="A0A146MFM9"/>
<name>A0A146MFM9_LYGHE</name>
<feature type="domain" description="Core Histone H2A/H2B/H3" evidence="8">
    <location>
        <begin position="98"/>
        <end position="188"/>
    </location>
</feature>
<protein>
    <submittedName>
        <fullName evidence="9">Histone H3-like centromeric protein cse-4</fullName>
    </submittedName>
</protein>
<dbReference type="GO" id="GO:0046982">
    <property type="term" value="F:protein heterodimerization activity"/>
    <property type="evidence" value="ECO:0007669"/>
    <property type="project" value="InterPro"/>
</dbReference>
<dbReference type="GO" id="GO:0000786">
    <property type="term" value="C:nucleosome"/>
    <property type="evidence" value="ECO:0007669"/>
    <property type="project" value="UniProtKB-KW"/>
</dbReference>
<gene>
    <name evidence="9" type="primary">cse-4</name>
    <name evidence="9" type="ORF">g.15050</name>
</gene>
<evidence type="ECO:0000256" key="7">
    <source>
        <dbReference type="ARBA" id="ARBA00023269"/>
    </source>
</evidence>
<comment type="similarity">
    <text evidence="3">Belongs to the histone H3 family.</text>
</comment>
<evidence type="ECO:0000313" key="9">
    <source>
        <dbReference type="EMBL" id="JAQ18598.1"/>
    </source>
</evidence>
<evidence type="ECO:0000256" key="6">
    <source>
        <dbReference type="ARBA" id="ARBA00023242"/>
    </source>
</evidence>
<keyword evidence="5" id="KW-0238">DNA-binding</keyword>